<dbReference type="InterPro" id="IPR013324">
    <property type="entry name" value="RNA_pol_sigma_r3/r4-like"/>
</dbReference>
<keyword evidence="8" id="KW-1185">Reference proteome</keyword>
<evidence type="ECO:0000259" key="6">
    <source>
        <dbReference type="Pfam" id="PF08281"/>
    </source>
</evidence>
<dbReference type="PANTHER" id="PTHR43133">
    <property type="entry name" value="RNA POLYMERASE ECF-TYPE SIGMA FACTO"/>
    <property type="match status" value="1"/>
</dbReference>
<dbReference type="SUPFAM" id="SSF88659">
    <property type="entry name" value="Sigma3 and sigma4 domains of RNA polymerase sigma factors"/>
    <property type="match status" value="1"/>
</dbReference>
<evidence type="ECO:0000256" key="1">
    <source>
        <dbReference type="ARBA" id="ARBA00010641"/>
    </source>
</evidence>
<dbReference type="RefSeq" id="WP_210760474.1">
    <property type="nucleotide sequence ID" value="NZ_CP060139.1"/>
</dbReference>
<dbReference type="SUPFAM" id="SSF88946">
    <property type="entry name" value="Sigma2 domain of RNA polymerase sigma factors"/>
    <property type="match status" value="1"/>
</dbReference>
<evidence type="ECO:0000256" key="4">
    <source>
        <dbReference type="ARBA" id="ARBA00023163"/>
    </source>
</evidence>
<dbReference type="EMBL" id="CP060139">
    <property type="protein sequence ID" value="QNR25947.1"/>
    <property type="molecule type" value="Genomic_DNA"/>
</dbReference>
<dbReference type="InterPro" id="IPR014284">
    <property type="entry name" value="RNA_pol_sigma-70_dom"/>
</dbReference>
<dbReference type="AlphaFoldDB" id="A0A7H0VJP9"/>
<evidence type="ECO:0000256" key="3">
    <source>
        <dbReference type="ARBA" id="ARBA00023082"/>
    </source>
</evidence>
<feature type="domain" description="RNA polymerase sigma factor 70 region 4 type 2" evidence="6">
    <location>
        <begin position="139"/>
        <end position="189"/>
    </location>
</feature>
<keyword evidence="3" id="KW-0731">Sigma factor</keyword>
<dbReference type="NCBIfam" id="TIGR02937">
    <property type="entry name" value="sigma70-ECF"/>
    <property type="match status" value="1"/>
</dbReference>
<organism evidence="7 8">
    <name type="scientific">Croceimicrobium hydrocarbonivorans</name>
    <dbReference type="NCBI Taxonomy" id="2761580"/>
    <lineage>
        <taxon>Bacteria</taxon>
        <taxon>Pseudomonadati</taxon>
        <taxon>Bacteroidota</taxon>
        <taxon>Flavobacteriia</taxon>
        <taxon>Flavobacteriales</taxon>
        <taxon>Owenweeksiaceae</taxon>
        <taxon>Croceimicrobium</taxon>
    </lineage>
</organism>
<dbReference type="CDD" id="cd06171">
    <property type="entry name" value="Sigma70_r4"/>
    <property type="match status" value="1"/>
</dbReference>
<keyword evidence="2" id="KW-0805">Transcription regulation</keyword>
<dbReference type="PANTHER" id="PTHR43133:SF46">
    <property type="entry name" value="RNA POLYMERASE SIGMA-70 FACTOR ECF SUBFAMILY"/>
    <property type="match status" value="1"/>
</dbReference>
<evidence type="ECO:0000256" key="2">
    <source>
        <dbReference type="ARBA" id="ARBA00023015"/>
    </source>
</evidence>
<dbReference type="InterPro" id="IPR007627">
    <property type="entry name" value="RNA_pol_sigma70_r2"/>
</dbReference>
<dbReference type="KEGG" id="chyd:H4K34_08910"/>
<feature type="domain" description="RNA polymerase sigma-70 region 2" evidence="5">
    <location>
        <begin position="40"/>
        <end position="106"/>
    </location>
</feature>
<dbReference type="GO" id="GO:0003677">
    <property type="term" value="F:DNA binding"/>
    <property type="evidence" value="ECO:0007669"/>
    <property type="project" value="InterPro"/>
</dbReference>
<dbReference type="Proteomes" id="UP000516305">
    <property type="component" value="Chromosome"/>
</dbReference>
<dbReference type="Gene3D" id="1.10.1740.10">
    <property type="match status" value="1"/>
</dbReference>
<dbReference type="InterPro" id="IPR013325">
    <property type="entry name" value="RNA_pol_sigma_r2"/>
</dbReference>
<dbReference type="Gene3D" id="1.10.10.10">
    <property type="entry name" value="Winged helix-like DNA-binding domain superfamily/Winged helix DNA-binding domain"/>
    <property type="match status" value="1"/>
</dbReference>
<name>A0A7H0VJP9_9FLAO</name>
<dbReference type="GO" id="GO:0016987">
    <property type="term" value="F:sigma factor activity"/>
    <property type="evidence" value="ECO:0007669"/>
    <property type="project" value="UniProtKB-KW"/>
</dbReference>
<sequence>MRLEDLEAYRPPKEILLNNSEQELVIACAAGEKLAQKRVYELFSGKMLNICRRYAKDQEHARDLMHDGFIKVFLNIGKFKGQASLQTWITRIMINNSISAIRKEVRKGIKVNLEDVQIPEPDPQFFEMEESEEMSAREVFEKINELPLGYRTVFSMYVLDGYSHREIAEELDISEGTSKSQLAKAKRLLVKKLRGEA</sequence>
<proteinExistence type="inferred from homology"/>
<evidence type="ECO:0000313" key="7">
    <source>
        <dbReference type="EMBL" id="QNR25947.1"/>
    </source>
</evidence>
<gene>
    <name evidence="7" type="ORF">H4K34_08910</name>
</gene>
<dbReference type="InterPro" id="IPR036388">
    <property type="entry name" value="WH-like_DNA-bd_sf"/>
</dbReference>
<comment type="similarity">
    <text evidence="1">Belongs to the sigma-70 factor family. ECF subfamily.</text>
</comment>
<dbReference type="InterPro" id="IPR039425">
    <property type="entry name" value="RNA_pol_sigma-70-like"/>
</dbReference>
<reference evidence="7 8" key="1">
    <citation type="submission" date="2020-08" db="EMBL/GenBank/DDBJ databases">
        <title>Croceimicrobium hydrocarbonivorans gen. nov., sp. nov., a novel marine bacterium isolated from a bacterial consortium that degrades polyethylene terephthalate.</title>
        <authorList>
            <person name="Liu R."/>
        </authorList>
    </citation>
    <scope>NUCLEOTIDE SEQUENCE [LARGE SCALE GENOMIC DNA]</scope>
    <source>
        <strain evidence="7 8">A20-9</strain>
    </source>
</reference>
<dbReference type="GO" id="GO:0006352">
    <property type="term" value="P:DNA-templated transcription initiation"/>
    <property type="evidence" value="ECO:0007669"/>
    <property type="project" value="InterPro"/>
</dbReference>
<evidence type="ECO:0000313" key="8">
    <source>
        <dbReference type="Proteomes" id="UP000516305"/>
    </source>
</evidence>
<dbReference type="Pfam" id="PF08281">
    <property type="entry name" value="Sigma70_r4_2"/>
    <property type="match status" value="1"/>
</dbReference>
<dbReference type="Pfam" id="PF04542">
    <property type="entry name" value="Sigma70_r2"/>
    <property type="match status" value="1"/>
</dbReference>
<evidence type="ECO:0000259" key="5">
    <source>
        <dbReference type="Pfam" id="PF04542"/>
    </source>
</evidence>
<accession>A0A7H0VJP9</accession>
<keyword evidence="4" id="KW-0804">Transcription</keyword>
<protein>
    <submittedName>
        <fullName evidence="7">RNA polymerase sigma factor</fullName>
    </submittedName>
</protein>
<dbReference type="InterPro" id="IPR013249">
    <property type="entry name" value="RNA_pol_sigma70_r4_t2"/>
</dbReference>